<accession>A0A0A8YW41</accession>
<reference evidence="1" key="1">
    <citation type="submission" date="2014-09" db="EMBL/GenBank/DDBJ databases">
        <authorList>
            <person name="Magalhaes I.L.F."/>
            <person name="Oliveira U."/>
            <person name="Santos F.R."/>
            <person name="Vidigal T.H.D.A."/>
            <person name="Brescovit A.D."/>
            <person name="Santos A.J."/>
        </authorList>
    </citation>
    <scope>NUCLEOTIDE SEQUENCE</scope>
    <source>
        <tissue evidence="1">Shoot tissue taken approximately 20 cm above the soil surface</tissue>
    </source>
</reference>
<reference evidence="1" key="2">
    <citation type="journal article" date="2015" name="Data Brief">
        <title>Shoot transcriptome of the giant reed, Arundo donax.</title>
        <authorList>
            <person name="Barrero R.A."/>
            <person name="Guerrero F.D."/>
            <person name="Moolhuijzen P."/>
            <person name="Goolsby J.A."/>
            <person name="Tidwell J."/>
            <person name="Bellgard S.E."/>
            <person name="Bellgard M.I."/>
        </authorList>
    </citation>
    <scope>NUCLEOTIDE SEQUENCE</scope>
    <source>
        <tissue evidence="1">Shoot tissue taken approximately 20 cm above the soil surface</tissue>
    </source>
</reference>
<name>A0A0A8YW41_ARUDO</name>
<organism evidence="1">
    <name type="scientific">Arundo donax</name>
    <name type="common">Giant reed</name>
    <name type="synonym">Donax arundinaceus</name>
    <dbReference type="NCBI Taxonomy" id="35708"/>
    <lineage>
        <taxon>Eukaryota</taxon>
        <taxon>Viridiplantae</taxon>
        <taxon>Streptophyta</taxon>
        <taxon>Embryophyta</taxon>
        <taxon>Tracheophyta</taxon>
        <taxon>Spermatophyta</taxon>
        <taxon>Magnoliopsida</taxon>
        <taxon>Liliopsida</taxon>
        <taxon>Poales</taxon>
        <taxon>Poaceae</taxon>
        <taxon>PACMAD clade</taxon>
        <taxon>Arundinoideae</taxon>
        <taxon>Arundineae</taxon>
        <taxon>Arundo</taxon>
    </lineage>
</organism>
<proteinExistence type="predicted"/>
<sequence length="29" mass="3366">MLEVSAAKTRLLKQNSEQEAAMQKLRDLY</sequence>
<dbReference type="EMBL" id="GBRH01271058">
    <property type="protein sequence ID" value="JAD26837.1"/>
    <property type="molecule type" value="Transcribed_RNA"/>
</dbReference>
<dbReference type="AlphaFoldDB" id="A0A0A8YW41"/>
<protein>
    <submittedName>
        <fullName evidence="1">Uncharacterized protein</fullName>
    </submittedName>
</protein>
<evidence type="ECO:0000313" key="1">
    <source>
        <dbReference type="EMBL" id="JAD26837.1"/>
    </source>
</evidence>